<sequence length="363" mass="40254">MKLIVKGAVLAQDGTLTVVDVDPVRSPALVLVDTLVTTLENPASSRDFEGLGDLIQQCSNALTPVLAGKMKAKNANRLPIVASYLASEEFLQKFIHDPMLSVEREAVLQSIRTMMSPFQQEMREAKKFHLTRLVARRDRLRYTMSSATVQPFLLAENTRNAFQAWVMEAHPGDGRLVPFILSCQDFARISARNLLRDRARRIYSKFLEKRSTDDASGRAISFPSARVDVSSPAVQRIADAIDADQIGRDLFAEAVDEALEKLNDMYNGEFKTSSHYQKLVQEVEGISARIHVQRTGMRGRSAVTVREAAASKLPSESKSEEEVVLNSVENGPTVALAVTEDGLVLNIEDEDDFNDDDLLADDE</sequence>
<organism evidence="2">
    <name type="scientific">Pinguiococcus pyrenoidosus</name>
    <dbReference type="NCBI Taxonomy" id="172671"/>
    <lineage>
        <taxon>Eukaryota</taxon>
        <taxon>Sar</taxon>
        <taxon>Stramenopiles</taxon>
        <taxon>Ochrophyta</taxon>
        <taxon>Pinguiophyceae</taxon>
        <taxon>Pinguiochrysidales</taxon>
        <taxon>Pinguiochrysidaceae</taxon>
        <taxon>Pinguiococcus</taxon>
    </lineage>
</organism>
<evidence type="ECO:0000313" key="2">
    <source>
        <dbReference type="EMBL" id="CAD8264427.1"/>
    </source>
</evidence>
<evidence type="ECO:0000259" key="1">
    <source>
        <dbReference type="PROSITE" id="PS50132"/>
    </source>
</evidence>
<dbReference type="InterPro" id="IPR016137">
    <property type="entry name" value="RGS"/>
</dbReference>
<dbReference type="PROSITE" id="PS50132">
    <property type="entry name" value="RGS"/>
    <property type="match status" value="1"/>
</dbReference>
<dbReference type="EMBL" id="HBEA01018326">
    <property type="protein sequence ID" value="CAD8264427.1"/>
    <property type="molecule type" value="Transcribed_RNA"/>
</dbReference>
<dbReference type="Gene3D" id="1.10.167.10">
    <property type="entry name" value="Regulator of G-protein Signalling 4, domain 2"/>
    <property type="match status" value="1"/>
</dbReference>
<name>A0A7R9YFC7_9STRA</name>
<protein>
    <recommendedName>
        <fullName evidence="1">RGS domain-containing protein</fullName>
    </recommendedName>
</protein>
<feature type="domain" description="RGS" evidence="1">
    <location>
        <begin position="148"/>
        <end position="280"/>
    </location>
</feature>
<dbReference type="AlphaFoldDB" id="A0A7R9YFC7"/>
<proteinExistence type="predicted"/>
<accession>A0A7R9YFC7</accession>
<dbReference type="SUPFAM" id="SSF48097">
    <property type="entry name" value="Regulator of G-protein signaling, RGS"/>
    <property type="match status" value="1"/>
</dbReference>
<gene>
    <name evidence="2" type="ORF">PPYR1160_LOCUS13930</name>
</gene>
<dbReference type="InterPro" id="IPR036305">
    <property type="entry name" value="RGS_sf"/>
</dbReference>
<dbReference type="Pfam" id="PF00615">
    <property type="entry name" value="RGS"/>
    <property type="match status" value="1"/>
</dbReference>
<dbReference type="InterPro" id="IPR044926">
    <property type="entry name" value="RGS_subdomain_2"/>
</dbReference>
<dbReference type="InterPro" id="IPR038355">
    <property type="entry name" value="TNFAIP8_sf"/>
</dbReference>
<reference evidence="2" key="1">
    <citation type="submission" date="2021-01" db="EMBL/GenBank/DDBJ databases">
        <authorList>
            <person name="Corre E."/>
            <person name="Pelletier E."/>
            <person name="Niang G."/>
            <person name="Scheremetjew M."/>
            <person name="Finn R."/>
            <person name="Kale V."/>
            <person name="Holt S."/>
            <person name="Cochrane G."/>
            <person name="Meng A."/>
            <person name="Brown T."/>
            <person name="Cohen L."/>
        </authorList>
    </citation>
    <scope>NUCLEOTIDE SEQUENCE</scope>
    <source>
        <strain evidence="2">CCMP2078</strain>
    </source>
</reference>
<dbReference type="Gene3D" id="1.20.1440.160">
    <property type="entry name" value="Tumor necrosis factor alpha-induced protein 8-like"/>
    <property type="match status" value="1"/>
</dbReference>